<feature type="transmembrane region" description="Helical" evidence="5">
    <location>
        <begin position="250"/>
        <end position="273"/>
    </location>
</feature>
<comment type="caution">
    <text evidence="6">The sequence shown here is derived from an EMBL/GenBank/DDBJ whole genome shotgun (WGS) entry which is preliminary data.</text>
</comment>
<dbReference type="InterPro" id="IPR002797">
    <property type="entry name" value="Polysacc_synth"/>
</dbReference>
<evidence type="ECO:0000313" key="6">
    <source>
        <dbReference type="EMBL" id="RAQ97841.1"/>
    </source>
</evidence>
<evidence type="ECO:0000256" key="3">
    <source>
        <dbReference type="ARBA" id="ARBA00022989"/>
    </source>
</evidence>
<gene>
    <name evidence="6" type="ORF">A4R35_20035</name>
</gene>
<organism evidence="6 7">
    <name type="scientific">Thermogemmatispora tikiterensis</name>
    <dbReference type="NCBI Taxonomy" id="1825093"/>
    <lineage>
        <taxon>Bacteria</taxon>
        <taxon>Bacillati</taxon>
        <taxon>Chloroflexota</taxon>
        <taxon>Ktedonobacteria</taxon>
        <taxon>Thermogemmatisporales</taxon>
        <taxon>Thermogemmatisporaceae</taxon>
        <taxon>Thermogemmatispora</taxon>
    </lineage>
</organism>
<keyword evidence="3 5" id="KW-1133">Transmembrane helix</keyword>
<sequence>MQRLRRVVYNTLISLGGQVITWTSTLLLTIAYGRFLGDVKFGELYFATTLALLVGFPMEQGFNQQLTRDVAQEPGRAVRYLANTLLIKAVAWGLLYALLLLIPWLLHYDREVRLLVMISGLTLLWTGMGTAFAAAHYAFERNVAPVVGTILEKASSALLGYLLLKNGAGVMAMAWVLCGGSLLNMLWQALCFFRWIGFRPLWDGATIRLLLRSSLPFLIYGVLGVLYYRLDVVLLSFLGNEAMVGWYGAGYRLFDTLNFLPSLVIAAIMYPVFSKLAVQSQDSLRLAIEKSLNFLLFCSIPTATLMVVAASNIIGFLYHRPEFIHSFVVLQLLAPGLVFLYVNMVLSTVLVSIHQERKMTLMAGVALVFNLSLNLVLIPLYQQNGAALVTSLTELLFIGPFLAFIPRALWPRASLQVALKALGASLVMALVVWLLRQWSILALLPVAMLVYLAAATVLRTIPRSDLGALVEAVLRRRSRDGEKPVAEVLLAPEALVKAEGEQKKEAVAGEAVVPAQDDEETDRLPVVRRLAAKGPETSQAPLTPVAEAVAGEAIVPVEDDEETDRLPVVRRLAAKGPETGQASLKLLSEQSGLAWPG</sequence>
<feature type="transmembrane region" description="Helical" evidence="5">
    <location>
        <begin position="440"/>
        <end position="458"/>
    </location>
</feature>
<evidence type="ECO:0000256" key="1">
    <source>
        <dbReference type="ARBA" id="ARBA00004141"/>
    </source>
</evidence>
<feature type="transmembrane region" description="Helical" evidence="5">
    <location>
        <begin position="209"/>
        <end position="230"/>
    </location>
</feature>
<feature type="transmembrane region" description="Helical" evidence="5">
    <location>
        <begin position="360"/>
        <end position="381"/>
    </location>
</feature>
<feature type="transmembrane region" description="Helical" evidence="5">
    <location>
        <begin position="44"/>
        <end position="62"/>
    </location>
</feature>
<dbReference type="Proteomes" id="UP000248706">
    <property type="component" value="Unassembled WGS sequence"/>
</dbReference>
<evidence type="ECO:0000313" key="7">
    <source>
        <dbReference type="Proteomes" id="UP000248706"/>
    </source>
</evidence>
<dbReference type="CDD" id="cd13128">
    <property type="entry name" value="MATE_Wzx_like"/>
    <property type="match status" value="1"/>
</dbReference>
<keyword evidence="2 5" id="KW-0812">Transmembrane</keyword>
<feature type="transmembrane region" description="Helical" evidence="5">
    <location>
        <begin position="12"/>
        <end position="32"/>
    </location>
</feature>
<feature type="transmembrane region" description="Helical" evidence="5">
    <location>
        <begin position="170"/>
        <end position="197"/>
    </location>
</feature>
<keyword evidence="4 5" id="KW-0472">Membrane</keyword>
<feature type="transmembrane region" description="Helical" evidence="5">
    <location>
        <begin position="417"/>
        <end position="434"/>
    </location>
</feature>
<keyword evidence="7" id="KW-1185">Reference proteome</keyword>
<comment type="subcellular location">
    <subcellularLocation>
        <location evidence="1">Membrane</location>
        <topology evidence="1">Multi-pass membrane protein</topology>
    </subcellularLocation>
</comment>
<dbReference type="Pfam" id="PF01943">
    <property type="entry name" value="Polysacc_synt"/>
    <property type="match status" value="1"/>
</dbReference>
<dbReference type="RefSeq" id="WP_112432588.1">
    <property type="nucleotide sequence ID" value="NZ_MCIF01000002.1"/>
</dbReference>
<dbReference type="EMBL" id="MCIF01000002">
    <property type="protein sequence ID" value="RAQ97841.1"/>
    <property type="molecule type" value="Genomic_DNA"/>
</dbReference>
<reference evidence="6 7" key="1">
    <citation type="submission" date="2016-08" db="EMBL/GenBank/DDBJ databases">
        <title>Analysis of Carbohydrate Active Enzymes in Thermogemmatispora T81 Reveals Carbohydrate Degradation Ability.</title>
        <authorList>
            <person name="Tomazini A."/>
            <person name="Lal S."/>
            <person name="Stott M."/>
            <person name="Henrissat B."/>
            <person name="Polikarpov I."/>
            <person name="Sparling R."/>
            <person name="Levin D.B."/>
        </authorList>
    </citation>
    <scope>NUCLEOTIDE SEQUENCE [LARGE SCALE GENOMIC DNA]</scope>
    <source>
        <strain evidence="6 7">T81</strain>
    </source>
</reference>
<dbReference type="PANTHER" id="PTHR43424:SF1">
    <property type="entry name" value="LOCUS PUTATIVE PROTEIN 1-RELATED"/>
    <property type="match status" value="1"/>
</dbReference>
<protein>
    <submittedName>
        <fullName evidence="6">Uncharacterized protein</fullName>
    </submittedName>
</protein>
<dbReference type="OrthoDB" id="139030at2"/>
<evidence type="ECO:0000256" key="2">
    <source>
        <dbReference type="ARBA" id="ARBA00022692"/>
    </source>
</evidence>
<feature type="transmembrane region" description="Helical" evidence="5">
    <location>
        <begin position="112"/>
        <end position="135"/>
    </location>
</feature>
<proteinExistence type="predicted"/>
<feature type="transmembrane region" description="Helical" evidence="5">
    <location>
        <begin position="294"/>
        <end position="318"/>
    </location>
</feature>
<feature type="transmembrane region" description="Helical" evidence="5">
    <location>
        <begin position="83"/>
        <end position="106"/>
    </location>
</feature>
<dbReference type="AlphaFoldDB" id="A0A328VLW0"/>
<name>A0A328VLW0_9CHLR</name>
<evidence type="ECO:0000256" key="4">
    <source>
        <dbReference type="ARBA" id="ARBA00023136"/>
    </source>
</evidence>
<dbReference type="InterPro" id="IPR052556">
    <property type="entry name" value="PolySynth_Transporter"/>
</dbReference>
<accession>A0A328VLW0</accession>
<evidence type="ECO:0000256" key="5">
    <source>
        <dbReference type="SAM" id="Phobius"/>
    </source>
</evidence>
<dbReference type="PANTHER" id="PTHR43424">
    <property type="entry name" value="LOCUS PUTATIVE PROTEIN 1-RELATED"/>
    <property type="match status" value="1"/>
</dbReference>
<feature type="transmembrane region" description="Helical" evidence="5">
    <location>
        <begin position="324"/>
        <end position="353"/>
    </location>
</feature>
<dbReference type="GO" id="GO:0016020">
    <property type="term" value="C:membrane"/>
    <property type="evidence" value="ECO:0007669"/>
    <property type="project" value="UniProtKB-SubCell"/>
</dbReference>
<feature type="transmembrane region" description="Helical" evidence="5">
    <location>
        <begin position="142"/>
        <end position="164"/>
    </location>
</feature>